<dbReference type="EC" id="2.1.2.9" evidence="3 8"/>
<dbReference type="Gene3D" id="3.40.50.170">
    <property type="entry name" value="Formyl transferase, N-terminal domain"/>
    <property type="match status" value="1"/>
</dbReference>
<feature type="binding site" evidence="8">
    <location>
        <begin position="109"/>
        <end position="112"/>
    </location>
    <ligand>
        <name>(6S)-5,6,7,8-tetrahydrofolate</name>
        <dbReference type="ChEBI" id="CHEBI:57453"/>
    </ligand>
</feature>
<dbReference type="InterPro" id="IPR011034">
    <property type="entry name" value="Formyl_transferase-like_C_sf"/>
</dbReference>
<dbReference type="CDD" id="cd08646">
    <property type="entry name" value="FMT_core_Met-tRNA-FMT_N"/>
    <property type="match status" value="1"/>
</dbReference>
<dbReference type="InterPro" id="IPR002376">
    <property type="entry name" value="Formyl_transf_N"/>
</dbReference>
<accession>A0A6I4VXY9</accession>
<reference evidence="11 12" key="1">
    <citation type="submission" date="2019-12" db="EMBL/GenBank/DDBJ databases">
        <title>Whole-genome analyses of novel actinobacteria.</title>
        <authorList>
            <person name="Sahin N."/>
            <person name="Saygin H."/>
        </authorList>
    </citation>
    <scope>NUCLEOTIDE SEQUENCE [LARGE SCALE GENOMIC DNA]</scope>
    <source>
        <strain evidence="11 12">KC615</strain>
    </source>
</reference>
<comment type="similarity">
    <text evidence="2 8">Belongs to the Fmt family.</text>
</comment>
<dbReference type="CDD" id="cd08704">
    <property type="entry name" value="Met_tRNA_FMT_C"/>
    <property type="match status" value="1"/>
</dbReference>
<evidence type="ECO:0000256" key="5">
    <source>
        <dbReference type="ARBA" id="ARBA00022679"/>
    </source>
</evidence>
<dbReference type="InterPro" id="IPR005794">
    <property type="entry name" value="Fmt"/>
</dbReference>
<dbReference type="InterPro" id="IPR005793">
    <property type="entry name" value="Formyl_trans_C"/>
</dbReference>
<dbReference type="PANTHER" id="PTHR11138:SF5">
    <property type="entry name" value="METHIONYL-TRNA FORMYLTRANSFERASE, MITOCHONDRIAL"/>
    <property type="match status" value="1"/>
</dbReference>
<dbReference type="Pfam" id="PF00551">
    <property type="entry name" value="Formyl_trans_N"/>
    <property type="match status" value="1"/>
</dbReference>
<dbReference type="NCBIfam" id="TIGR00460">
    <property type="entry name" value="fmt"/>
    <property type="match status" value="1"/>
</dbReference>
<dbReference type="Gene3D" id="3.10.25.10">
    <property type="entry name" value="Formyl transferase, C-terminal domain"/>
    <property type="match status" value="1"/>
</dbReference>
<dbReference type="InterPro" id="IPR036477">
    <property type="entry name" value="Formyl_transf_N_sf"/>
</dbReference>
<dbReference type="InterPro" id="IPR041711">
    <property type="entry name" value="Met-tRNA-FMT_N"/>
</dbReference>
<dbReference type="PROSITE" id="PS00373">
    <property type="entry name" value="GART"/>
    <property type="match status" value="1"/>
</dbReference>
<protein>
    <recommendedName>
        <fullName evidence="4 8">Methionyl-tRNA formyltransferase</fullName>
        <ecNumber evidence="3 8">2.1.2.9</ecNumber>
    </recommendedName>
</protein>
<feature type="domain" description="Formyl transferase N-terminal" evidence="9">
    <location>
        <begin position="1"/>
        <end position="176"/>
    </location>
</feature>
<name>A0A6I4VXY9_9BACL</name>
<keyword evidence="6 8" id="KW-0648">Protein biosynthesis</keyword>
<evidence type="ECO:0000256" key="6">
    <source>
        <dbReference type="ARBA" id="ARBA00022917"/>
    </source>
</evidence>
<evidence type="ECO:0000256" key="3">
    <source>
        <dbReference type="ARBA" id="ARBA00012261"/>
    </source>
</evidence>
<dbReference type="SUPFAM" id="SSF50486">
    <property type="entry name" value="FMT C-terminal domain-like"/>
    <property type="match status" value="1"/>
</dbReference>
<evidence type="ECO:0000256" key="7">
    <source>
        <dbReference type="ARBA" id="ARBA00048558"/>
    </source>
</evidence>
<dbReference type="RefSeq" id="WP_160800675.1">
    <property type="nucleotide sequence ID" value="NZ_WUUL01000003.1"/>
</dbReference>
<dbReference type="HAMAP" id="MF_00182">
    <property type="entry name" value="Formyl_trans"/>
    <property type="match status" value="1"/>
</dbReference>
<dbReference type="GO" id="GO:0004479">
    <property type="term" value="F:methionyl-tRNA formyltransferase activity"/>
    <property type="evidence" value="ECO:0007669"/>
    <property type="project" value="UniProtKB-UniRule"/>
</dbReference>
<proteinExistence type="inferred from homology"/>
<evidence type="ECO:0000313" key="11">
    <source>
        <dbReference type="EMBL" id="MXQ53324.1"/>
    </source>
</evidence>
<dbReference type="FunFam" id="3.40.50.12230:FF:000001">
    <property type="entry name" value="Methionyl-tRNA formyltransferase"/>
    <property type="match status" value="1"/>
</dbReference>
<evidence type="ECO:0000256" key="1">
    <source>
        <dbReference type="ARBA" id="ARBA00002606"/>
    </source>
</evidence>
<gene>
    <name evidence="8" type="primary">fmt</name>
    <name evidence="11" type="ORF">GSM42_06170</name>
</gene>
<dbReference type="FunFam" id="3.40.50.170:FF:000004">
    <property type="entry name" value="Methionyl-tRNA formyltransferase"/>
    <property type="match status" value="1"/>
</dbReference>
<dbReference type="InterPro" id="IPR044135">
    <property type="entry name" value="Met-tRNA-FMT_C"/>
</dbReference>
<dbReference type="InterPro" id="IPR001555">
    <property type="entry name" value="GART_AS"/>
</dbReference>
<evidence type="ECO:0000256" key="8">
    <source>
        <dbReference type="HAMAP-Rule" id="MF_00182"/>
    </source>
</evidence>
<dbReference type="PANTHER" id="PTHR11138">
    <property type="entry name" value="METHIONYL-TRNA FORMYLTRANSFERASE"/>
    <property type="match status" value="1"/>
</dbReference>
<comment type="catalytic activity">
    <reaction evidence="7 8">
        <text>L-methionyl-tRNA(fMet) + (6R)-10-formyltetrahydrofolate = N-formyl-L-methionyl-tRNA(fMet) + (6S)-5,6,7,8-tetrahydrofolate + H(+)</text>
        <dbReference type="Rhea" id="RHEA:24380"/>
        <dbReference type="Rhea" id="RHEA-COMP:9952"/>
        <dbReference type="Rhea" id="RHEA-COMP:9953"/>
        <dbReference type="ChEBI" id="CHEBI:15378"/>
        <dbReference type="ChEBI" id="CHEBI:57453"/>
        <dbReference type="ChEBI" id="CHEBI:78530"/>
        <dbReference type="ChEBI" id="CHEBI:78844"/>
        <dbReference type="ChEBI" id="CHEBI:195366"/>
        <dbReference type="EC" id="2.1.2.9"/>
    </reaction>
</comment>
<dbReference type="AlphaFoldDB" id="A0A6I4VXY9"/>
<dbReference type="InterPro" id="IPR037022">
    <property type="entry name" value="Formyl_trans_C_sf"/>
</dbReference>
<comment type="caution">
    <text evidence="11">The sequence shown here is derived from an EMBL/GenBank/DDBJ whole genome shotgun (WGS) entry which is preliminary data.</text>
</comment>
<comment type="function">
    <text evidence="1 8">Attaches a formyl group to the free amino group of methionyl-tRNA(fMet). The formyl group appears to play a dual role in the initiator identity of N-formylmethionyl-tRNA by promoting its recognition by IF2 and preventing the misappropriation of this tRNA by the elongation apparatus.</text>
</comment>
<dbReference type="SUPFAM" id="SSF53328">
    <property type="entry name" value="Formyltransferase"/>
    <property type="match status" value="1"/>
</dbReference>
<dbReference type="Pfam" id="PF02911">
    <property type="entry name" value="Formyl_trans_C"/>
    <property type="match status" value="1"/>
</dbReference>
<evidence type="ECO:0000256" key="2">
    <source>
        <dbReference type="ARBA" id="ARBA00010699"/>
    </source>
</evidence>
<evidence type="ECO:0000259" key="9">
    <source>
        <dbReference type="Pfam" id="PF00551"/>
    </source>
</evidence>
<dbReference type="Proteomes" id="UP000430692">
    <property type="component" value="Unassembled WGS sequence"/>
</dbReference>
<dbReference type="EMBL" id="WUUL01000003">
    <property type="protein sequence ID" value="MXQ53324.1"/>
    <property type="molecule type" value="Genomic_DNA"/>
</dbReference>
<evidence type="ECO:0000259" key="10">
    <source>
        <dbReference type="Pfam" id="PF02911"/>
    </source>
</evidence>
<feature type="domain" description="Formyl transferase C-terminal" evidence="10">
    <location>
        <begin position="203"/>
        <end position="301"/>
    </location>
</feature>
<organism evidence="11 12">
    <name type="scientific">Shimazuella alba</name>
    <dbReference type="NCBI Taxonomy" id="2690964"/>
    <lineage>
        <taxon>Bacteria</taxon>
        <taxon>Bacillati</taxon>
        <taxon>Bacillota</taxon>
        <taxon>Bacilli</taxon>
        <taxon>Bacillales</taxon>
        <taxon>Thermoactinomycetaceae</taxon>
        <taxon>Shimazuella</taxon>
    </lineage>
</organism>
<sequence>MKVIFMGTPTFAVPSLLTLIEEGYEIVSVITQPDRPVGRKRILTPPPVKEVAMEYELPVYQPEKIRLAEGIDYVKSLQPDLIVTAAFGQILPKEILDIPKFGCINVHASLLPKYRGGAPIHQALIDGEKETGVTIMYMVEALDAGDMINSRSIPITDDDHVGSLFEKLSHVGADLVKETLPALLQGKITPVPQDETQATYAPNIKREQEEIDWSRSAEEIRNQIRGMHPWPVAFTYWNGQPFKIWWAELTEDGPEAKKPGEVWEMTPEGIVVATGSGSLRLTDVQPAGKKRLEASDFIRGRQMIIGEVFGINKEEV</sequence>
<keyword evidence="5 8" id="KW-0808">Transferase</keyword>
<keyword evidence="12" id="KW-1185">Reference proteome</keyword>
<evidence type="ECO:0000313" key="12">
    <source>
        <dbReference type="Proteomes" id="UP000430692"/>
    </source>
</evidence>
<dbReference type="GO" id="GO:0005829">
    <property type="term" value="C:cytosol"/>
    <property type="evidence" value="ECO:0007669"/>
    <property type="project" value="TreeGrafter"/>
</dbReference>
<evidence type="ECO:0000256" key="4">
    <source>
        <dbReference type="ARBA" id="ARBA00016014"/>
    </source>
</evidence>